<comment type="caution">
    <text evidence="1">The sequence shown here is derived from an EMBL/GenBank/DDBJ whole genome shotgun (WGS) entry which is preliminary data.</text>
</comment>
<dbReference type="EMBL" id="LNYL01000031">
    <property type="protein sequence ID" value="KTD27496.1"/>
    <property type="molecule type" value="Genomic_DNA"/>
</dbReference>
<accession>A0A0W0W565</accession>
<dbReference type="PATRIC" id="fig|466.6.peg.1271"/>
<reference evidence="1 2" key="1">
    <citation type="submission" date="2015-11" db="EMBL/GenBank/DDBJ databases">
        <title>Genomic analysis of 38 Legionella species identifies large and diverse effector repertoires.</title>
        <authorList>
            <person name="Burstein D."/>
            <person name="Amaro F."/>
            <person name="Zusman T."/>
            <person name="Lifshitz Z."/>
            <person name="Cohen O."/>
            <person name="Gilbert J.A."/>
            <person name="Pupko T."/>
            <person name="Shuman H.A."/>
            <person name="Segal G."/>
        </authorList>
    </citation>
    <scope>NUCLEOTIDE SEQUENCE [LARGE SCALE GENOMIC DNA]</scope>
    <source>
        <strain evidence="1 2">PX-1-G2-E2</strain>
    </source>
</reference>
<dbReference type="AlphaFoldDB" id="A0A0W0W565"/>
<gene>
    <name evidence="1" type="ORF">Lmac_1197</name>
</gene>
<organism evidence="1 2">
    <name type="scientific">Legionella maceachernii</name>
    <dbReference type="NCBI Taxonomy" id="466"/>
    <lineage>
        <taxon>Bacteria</taxon>
        <taxon>Pseudomonadati</taxon>
        <taxon>Pseudomonadota</taxon>
        <taxon>Gammaproteobacteria</taxon>
        <taxon>Legionellales</taxon>
        <taxon>Legionellaceae</taxon>
        <taxon>Legionella</taxon>
    </lineage>
</organism>
<dbReference type="Proteomes" id="UP000054908">
    <property type="component" value="Unassembled WGS sequence"/>
</dbReference>
<dbReference type="STRING" id="466.Lmac_1197"/>
<protein>
    <submittedName>
        <fullName evidence="1">Uncharacterized protein</fullName>
    </submittedName>
</protein>
<proteinExistence type="predicted"/>
<name>A0A0W0W565_9GAMM</name>
<sequence>MFSYSFTDLHCNASSLHTVIELRSTQQNTRDAKTEFFIVNNTAESIWILANGDKSLIITGMTLRLYSNEVEVPELRIKMSRDLSFSEPFFDQLVPNHTKLWVGDYLPKKS</sequence>
<keyword evidence="2" id="KW-1185">Reference proteome</keyword>
<evidence type="ECO:0000313" key="1">
    <source>
        <dbReference type="EMBL" id="KTD27496.1"/>
    </source>
</evidence>
<evidence type="ECO:0000313" key="2">
    <source>
        <dbReference type="Proteomes" id="UP000054908"/>
    </source>
</evidence>